<dbReference type="PROSITE" id="PS50887">
    <property type="entry name" value="GGDEF"/>
    <property type="match status" value="1"/>
</dbReference>
<dbReference type="SMART" id="SM00052">
    <property type="entry name" value="EAL"/>
    <property type="match status" value="1"/>
</dbReference>
<dbReference type="PANTHER" id="PTHR33121">
    <property type="entry name" value="CYCLIC DI-GMP PHOSPHODIESTERASE PDEF"/>
    <property type="match status" value="1"/>
</dbReference>
<protein>
    <submittedName>
        <fullName evidence="5">Diguanylate cyclase</fullName>
    </submittedName>
</protein>
<dbReference type="PANTHER" id="PTHR33121:SF71">
    <property type="entry name" value="OXYGEN SENSOR PROTEIN DOSP"/>
    <property type="match status" value="1"/>
</dbReference>
<dbReference type="Gene3D" id="3.30.450.20">
    <property type="entry name" value="PAS domain"/>
    <property type="match status" value="1"/>
</dbReference>
<dbReference type="AlphaFoldDB" id="A0A1Y5EUI2"/>
<dbReference type="Gene3D" id="3.30.450.40">
    <property type="match status" value="1"/>
</dbReference>
<feature type="domain" description="PAC" evidence="2">
    <location>
        <begin position="255"/>
        <end position="309"/>
    </location>
</feature>
<dbReference type="InterPro" id="IPR003018">
    <property type="entry name" value="GAF"/>
</dbReference>
<dbReference type="Pfam" id="PF13426">
    <property type="entry name" value="PAS_9"/>
    <property type="match status" value="1"/>
</dbReference>
<dbReference type="PROSITE" id="PS50113">
    <property type="entry name" value="PAC"/>
    <property type="match status" value="1"/>
</dbReference>
<evidence type="ECO:0000259" key="1">
    <source>
        <dbReference type="PROSITE" id="PS50112"/>
    </source>
</evidence>
<comment type="caution">
    <text evidence="5">The sequence shown here is derived from an EMBL/GenBank/DDBJ whole genome shotgun (WGS) entry which is preliminary data.</text>
</comment>
<dbReference type="EMBL" id="MAAF01000017">
    <property type="protein sequence ID" value="OUR84475.1"/>
    <property type="molecule type" value="Genomic_DNA"/>
</dbReference>
<dbReference type="Pfam" id="PF00563">
    <property type="entry name" value="EAL"/>
    <property type="match status" value="1"/>
</dbReference>
<dbReference type="InterPro" id="IPR043128">
    <property type="entry name" value="Rev_trsase/Diguanyl_cyclase"/>
</dbReference>
<dbReference type="PROSITE" id="PS50112">
    <property type="entry name" value="PAS"/>
    <property type="match status" value="1"/>
</dbReference>
<dbReference type="InterPro" id="IPR035965">
    <property type="entry name" value="PAS-like_dom_sf"/>
</dbReference>
<dbReference type="InterPro" id="IPR000700">
    <property type="entry name" value="PAS-assoc_C"/>
</dbReference>
<evidence type="ECO:0000259" key="4">
    <source>
        <dbReference type="PROSITE" id="PS50887"/>
    </source>
</evidence>
<evidence type="ECO:0000259" key="2">
    <source>
        <dbReference type="PROSITE" id="PS50113"/>
    </source>
</evidence>
<dbReference type="GO" id="GO:0071111">
    <property type="term" value="F:cyclic-guanylate-specific phosphodiesterase activity"/>
    <property type="evidence" value="ECO:0007669"/>
    <property type="project" value="InterPro"/>
</dbReference>
<name>A0A1Y5EUI2_COLPS</name>
<dbReference type="SUPFAM" id="SSF141868">
    <property type="entry name" value="EAL domain-like"/>
    <property type="match status" value="1"/>
</dbReference>
<gene>
    <name evidence="5" type="ORF">A9Q75_02635</name>
</gene>
<feature type="domain" description="PAS" evidence="1">
    <location>
        <begin position="184"/>
        <end position="230"/>
    </location>
</feature>
<evidence type="ECO:0000313" key="5">
    <source>
        <dbReference type="EMBL" id="OUR84475.1"/>
    </source>
</evidence>
<accession>A0A1Y5EUI2</accession>
<dbReference type="InterPro" id="IPR001633">
    <property type="entry name" value="EAL_dom"/>
</dbReference>
<dbReference type="Proteomes" id="UP000243053">
    <property type="component" value="Unassembled WGS sequence"/>
</dbReference>
<dbReference type="Gene3D" id="3.20.20.450">
    <property type="entry name" value="EAL domain"/>
    <property type="match status" value="1"/>
</dbReference>
<dbReference type="InterPro" id="IPR000014">
    <property type="entry name" value="PAS"/>
</dbReference>
<dbReference type="SMART" id="SM00086">
    <property type="entry name" value="PAC"/>
    <property type="match status" value="1"/>
</dbReference>
<dbReference type="CDD" id="cd01948">
    <property type="entry name" value="EAL"/>
    <property type="match status" value="1"/>
</dbReference>
<dbReference type="NCBIfam" id="TIGR00229">
    <property type="entry name" value="sensory_box"/>
    <property type="match status" value="1"/>
</dbReference>
<dbReference type="CDD" id="cd00130">
    <property type="entry name" value="PAS"/>
    <property type="match status" value="1"/>
</dbReference>
<dbReference type="Gene3D" id="3.30.70.270">
    <property type="match status" value="1"/>
</dbReference>
<evidence type="ECO:0000313" key="6">
    <source>
        <dbReference type="Proteomes" id="UP000243053"/>
    </source>
</evidence>
<feature type="domain" description="EAL" evidence="3">
    <location>
        <begin position="471"/>
        <end position="713"/>
    </location>
</feature>
<reference evidence="6" key="1">
    <citation type="journal article" date="2017" name="Proc. Natl. Acad. Sci. U.S.A.">
        <title>Simulation of Deepwater Horizon oil plume reveals substrate specialization within a complex community of hydrocarbon degraders.</title>
        <authorList>
            <person name="Hu P."/>
            <person name="Dubinsky E.A."/>
            <person name="Probst A.J."/>
            <person name="Wang J."/>
            <person name="Sieber C.M.K."/>
            <person name="Tom L.M."/>
            <person name="Gardinali P."/>
            <person name="Banfield J.F."/>
            <person name="Atlas R.M."/>
            <person name="Andersen G.L."/>
        </authorList>
    </citation>
    <scope>NUCLEOTIDE SEQUENCE [LARGE SCALE GENOMIC DNA]</scope>
</reference>
<dbReference type="SUPFAM" id="SSF55073">
    <property type="entry name" value="Nucleotide cyclase"/>
    <property type="match status" value="1"/>
</dbReference>
<dbReference type="InterPro" id="IPR029016">
    <property type="entry name" value="GAF-like_dom_sf"/>
</dbReference>
<dbReference type="SUPFAM" id="SSF55781">
    <property type="entry name" value="GAF domain-like"/>
    <property type="match status" value="1"/>
</dbReference>
<dbReference type="SUPFAM" id="SSF55785">
    <property type="entry name" value="PYP-like sensor domain (PAS domain)"/>
    <property type="match status" value="1"/>
</dbReference>
<dbReference type="InterPro" id="IPR000160">
    <property type="entry name" value="GGDEF_dom"/>
</dbReference>
<feature type="domain" description="GGDEF" evidence="4">
    <location>
        <begin position="334"/>
        <end position="458"/>
    </location>
</feature>
<dbReference type="SMART" id="SM00267">
    <property type="entry name" value="GGDEF"/>
    <property type="match status" value="1"/>
</dbReference>
<dbReference type="SMART" id="SM00091">
    <property type="entry name" value="PAS"/>
    <property type="match status" value="1"/>
</dbReference>
<dbReference type="InterPro" id="IPR035919">
    <property type="entry name" value="EAL_sf"/>
</dbReference>
<dbReference type="Pfam" id="PF00990">
    <property type="entry name" value="GGDEF"/>
    <property type="match status" value="1"/>
</dbReference>
<evidence type="ECO:0000259" key="3">
    <source>
        <dbReference type="PROSITE" id="PS50883"/>
    </source>
</evidence>
<sequence length="713" mass="81098">MSSSTEDLVITPEQYDKIAEIQYQILEKLAYNESIDVILNSLCHLAEQLLPNAVASIMLIDDQSGLMSVLSAPSIPQAGIDALTNLKPGPCGGSCGNAIFNNEAQYVLNTFEDNRWANLRQVAYDFNICSCWSTPIRNANDKAIGSFALSSFEHRIPSLFHKKILEIGATIISIVLKKKYKEQRILLLSTAIKSASEGVIITDKFNKIVEVNPAFRRIYDYAESDIVGKSPKLFNSGKHNKVFYQKMWQKISTKGKWQGEIINKRKDGSYVTQWMSITVIRNELNQVQNYVSIFSDITELKIVQQQIIENAFTDPVTHLRNKAFLEQQLLNSNNNHSLLLLNINNFSYINAAYGFAMGDKILKATALTLEHNFECHQAFRLNSDEFALLYIGKIDIPVVIKKIQKFNYTTLIEVDDISLHITFTYGAAFGKKNILKNAALALKNAKDIGKNRYYIYDNQAECAMQESHSHFIESNNRLHSAIEQSRILPYFQGVYDNKLGQITKFEVLARIKEKDEILSPFYFIETAKLAGLIPEVTRIIIDKSFNIMARYSYDFSINITEDDLSQNYLVSYLKLKCSQYKISPSRVILEILEGVSASGKKSHSIQLRQLKENGFSLAIDDFGTEYSNFERILDLEIDYIKIDAKYIKDIDSNTKSYEISRAIAFFASNSKIPCIAEFVHNSRVQKVVNELGIDYSQGYYFSEPTALPFDKRL</sequence>
<dbReference type="InterPro" id="IPR001610">
    <property type="entry name" value="PAC"/>
</dbReference>
<dbReference type="Pfam" id="PF01590">
    <property type="entry name" value="GAF"/>
    <property type="match status" value="1"/>
</dbReference>
<dbReference type="InterPro" id="IPR050706">
    <property type="entry name" value="Cyclic-di-GMP_PDE-like"/>
</dbReference>
<dbReference type="PROSITE" id="PS50883">
    <property type="entry name" value="EAL"/>
    <property type="match status" value="1"/>
</dbReference>
<dbReference type="NCBIfam" id="TIGR00254">
    <property type="entry name" value="GGDEF"/>
    <property type="match status" value="1"/>
</dbReference>
<proteinExistence type="predicted"/>
<organism evidence="5 6">
    <name type="scientific">Colwellia psychrerythraea</name>
    <name type="common">Vibrio psychroerythus</name>
    <dbReference type="NCBI Taxonomy" id="28229"/>
    <lineage>
        <taxon>Bacteria</taxon>
        <taxon>Pseudomonadati</taxon>
        <taxon>Pseudomonadota</taxon>
        <taxon>Gammaproteobacteria</taxon>
        <taxon>Alteromonadales</taxon>
        <taxon>Colwelliaceae</taxon>
        <taxon>Colwellia</taxon>
    </lineage>
</organism>
<dbReference type="InterPro" id="IPR029787">
    <property type="entry name" value="Nucleotide_cyclase"/>
</dbReference>